<evidence type="ECO:0000256" key="1">
    <source>
        <dbReference type="SAM" id="Phobius"/>
    </source>
</evidence>
<dbReference type="Proteomes" id="UP000018717">
    <property type="component" value="Unassembled WGS sequence"/>
</dbReference>
<accession>V8I831</accession>
<evidence type="ECO:0000313" key="3">
    <source>
        <dbReference type="Proteomes" id="UP000018717"/>
    </source>
</evidence>
<organism evidence="2 3">
    <name type="scientific">Streptococcus mitis 21/39</name>
    <dbReference type="NCBI Taxonomy" id="1415765"/>
    <lineage>
        <taxon>Bacteria</taxon>
        <taxon>Bacillati</taxon>
        <taxon>Bacillota</taxon>
        <taxon>Bacilli</taxon>
        <taxon>Lactobacillales</taxon>
        <taxon>Streptococcaceae</taxon>
        <taxon>Streptococcus</taxon>
        <taxon>Streptococcus mitis group</taxon>
    </lineage>
</organism>
<reference evidence="2 3" key="1">
    <citation type="submission" date="2013-11" db="EMBL/GenBank/DDBJ databases">
        <title>Genome sequencing of Streptococcus mitis strains.</title>
        <authorList>
            <person name="Ikryannikova L.N."/>
            <person name="Ilina E.N."/>
            <person name="Kostryukova E.S."/>
            <person name="Karpova I.Y."/>
            <person name="Semashko T.A."/>
            <person name="Larin A.K."/>
            <person name="Ischenko D.S."/>
            <person name="Savinova T.A."/>
            <person name="Dubovickaya V.A."/>
            <person name="Sidorenko S.V."/>
            <person name="Govorun V.M."/>
        </authorList>
    </citation>
    <scope>NUCLEOTIDE SEQUENCE [LARGE SCALE GENOMIC DNA]</scope>
    <source>
        <strain evidence="2 3">21/39</strain>
    </source>
</reference>
<gene>
    <name evidence="2" type="ORF">U757_04970</name>
</gene>
<feature type="transmembrane region" description="Helical" evidence="1">
    <location>
        <begin position="7"/>
        <end position="27"/>
    </location>
</feature>
<feature type="transmembrane region" description="Helical" evidence="1">
    <location>
        <begin position="33"/>
        <end position="53"/>
    </location>
</feature>
<protein>
    <submittedName>
        <fullName evidence="2">Uncharacterized protein</fullName>
    </submittedName>
</protein>
<dbReference type="EMBL" id="AYRR01000005">
    <property type="protein sequence ID" value="ETD96447.1"/>
    <property type="molecule type" value="Genomic_DNA"/>
</dbReference>
<proteinExistence type="predicted"/>
<sequence length="73" mass="8605">MSNIYKYLFYATFVFSAFLLYVTLYLLNVFSPLYEGTVVLLSYVIIMFLLVCVEMTTIPIKKNKEENKDDKEI</sequence>
<comment type="caution">
    <text evidence="2">The sequence shown here is derived from an EMBL/GenBank/DDBJ whole genome shotgun (WGS) entry which is preliminary data.</text>
</comment>
<keyword evidence="1" id="KW-0472">Membrane</keyword>
<dbReference type="AlphaFoldDB" id="V8I831"/>
<evidence type="ECO:0000313" key="2">
    <source>
        <dbReference type="EMBL" id="ETD96447.1"/>
    </source>
</evidence>
<keyword evidence="1" id="KW-1133">Transmembrane helix</keyword>
<name>V8I831_STRMT</name>
<keyword evidence="1" id="KW-0812">Transmembrane</keyword>